<comment type="similarity">
    <text evidence="2">Belongs to the nucleobase:cation symporter-2 (NCS2) (TC 2.A.40) family. Azg-like subfamily.</text>
</comment>
<dbReference type="Pfam" id="PF00860">
    <property type="entry name" value="Xan_ur_permease"/>
    <property type="match status" value="2"/>
</dbReference>
<feature type="transmembrane region" description="Helical" evidence="8">
    <location>
        <begin position="150"/>
        <end position="169"/>
    </location>
</feature>
<keyword evidence="6 8" id="KW-0472">Membrane</keyword>
<feature type="transmembrane region" description="Helical" evidence="8">
    <location>
        <begin position="459"/>
        <end position="477"/>
    </location>
</feature>
<keyword evidence="5 8" id="KW-1133">Transmembrane helix</keyword>
<dbReference type="PANTHER" id="PTHR43337:SF1">
    <property type="entry name" value="XANTHINE_URACIL PERMEASE C887.17-RELATED"/>
    <property type="match status" value="1"/>
</dbReference>
<feature type="region of interest" description="Disordered" evidence="7">
    <location>
        <begin position="578"/>
        <end position="602"/>
    </location>
</feature>
<dbReference type="Proteomes" id="UP000232875">
    <property type="component" value="Unassembled WGS sequence"/>
</dbReference>
<dbReference type="AlphaFoldDB" id="A0A2N1JB99"/>
<organism evidence="9 10">
    <name type="scientific">Malassezia vespertilionis</name>
    <dbReference type="NCBI Taxonomy" id="2020962"/>
    <lineage>
        <taxon>Eukaryota</taxon>
        <taxon>Fungi</taxon>
        <taxon>Dikarya</taxon>
        <taxon>Basidiomycota</taxon>
        <taxon>Ustilaginomycotina</taxon>
        <taxon>Malasseziomycetes</taxon>
        <taxon>Malasseziales</taxon>
        <taxon>Malasseziaceae</taxon>
        <taxon>Malassezia</taxon>
    </lineage>
</organism>
<evidence type="ECO:0000256" key="6">
    <source>
        <dbReference type="ARBA" id="ARBA00023136"/>
    </source>
</evidence>
<dbReference type="GO" id="GO:0005345">
    <property type="term" value="F:purine nucleobase transmembrane transporter activity"/>
    <property type="evidence" value="ECO:0007669"/>
    <property type="project" value="TreeGrafter"/>
</dbReference>
<dbReference type="GO" id="GO:0015854">
    <property type="term" value="P:guanine transport"/>
    <property type="evidence" value="ECO:0007669"/>
    <property type="project" value="TreeGrafter"/>
</dbReference>
<evidence type="ECO:0000313" key="10">
    <source>
        <dbReference type="Proteomes" id="UP000232875"/>
    </source>
</evidence>
<name>A0A2N1JB99_9BASI</name>
<dbReference type="EMBL" id="KZ454990">
    <property type="protein sequence ID" value="PKI83819.1"/>
    <property type="molecule type" value="Genomic_DNA"/>
</dbReference>
<dbReference type="InterPro" id="IPR006043">
    <property type="entry name" value="NCS2"/>
</dbReference>
<dbReference type="GO" id="GO:0015853">
    <property type="term" value="P:adenine transport"/>
    <property type="evidence" value="ECO:0007669"/>
    <property type="project" value="TreeGrafter"/>
</dbReference>
<evidence type="ECO:0000256" key="3">
    <source>
        <dbReference type="ARBA" id="ARBA00022448"/>
    </source>
</evidence>
<dbReference type="PANTHER" id="PTHR43337">
    <property type="entry name" value="XANTHINE/URACIL PERMEASE C887.17-RELATED"/>
    <property type="match status" value="1"/>
</dbReference>
<gene>
    <name evidence="9" type="ORF">MVES_002293</name>
</gene>
<dbReference type="GO" id="GO:0012505">
    <property type="term" value="C:endomembrane system"/>
    <property type="evidence" value="ECO:0007669"/>
    <property type="project" value="UniProtKB-SubCell"/>
</dbReference>
<accession>A0A2N1JB99</accession>
<dbReference type="InterPro" id="IPR045018">
    <property type="entry name" value="Azg-like"/>
</dbReference>
<dbReference type="GO" id="GO:0005886">
    <property type="term" value="C:plasma membrane"/>
    <property type="evidence" value="ECO:0007669"/>
    <property type="project" value="TreeGrafter"/>
</dbReference>
<feature type="transmembrane region" description="Helical" evidence="8">
    <location>
        <begin position="483"/>
        <end position="501"/>
    </location>
</feature>
<keyword evidence="4 8" id="KW-0812">Transmembrane</keyword>
<keyword evidence="3" id="KW-0813">Transport</keyword>
<proteinExistence type="inferred from homology"/>
<evidence type="ECO:0000256" key="7">
    <source>
        <dbReference type="SAM" id="MobiDB-lite"/>
    </source>
</evidence>
<evidence type="ECO:0000256" key="1">
    <source>
        <dbReference type="ARBA" id="ARBA00004127"/>
    </source>
</evidence>
<sequence length="627" mass="68995">MWEKVQATVRRIDNAVANSFVGRHFRLDGSGHPLARKGSRFSVEIRAGLVTFAAMAYILSVNADILSSTGGPCKCTTDTCNNDPEYQACKNDVRRAYIVSTAAAACLSSGLMGIVANMPLGLAPGLGVNAYFANTIVGHDGNGIVSYSKALAVVWLEGWIFFVLSLFGVRQWLARVLPNSLKYSTGAGIGLYLAFIGMGPSGLGIVGLDLNDIVGLGGCPVEYQDRSQDGDLSLHCLSHVLQNPRVWVGVFLGGVLMAMLLLYRVRGAMIIGILLVSASSWPRGTNAVTQFPPTPDGDDNWHFFKKVAMWRSIHPLGPQNIDWQGYNTGHAWLALISFLYIDLLDTTGTLYAMAMQAGLVDARTGDFEGSSTAYMCDALAISCGSLLGCSPCTAFVESASGIAEGGRTGLTGLTVSFFFFWSLFFAPIFSSFPPWATGSVLVLVGSMMMSSSRDVNWSYMGDAIPAFLTIMGIPFMYSIAYGLIAGIISYMILNIVPWIIIKLTKGRVYPPGWYTDRDPWGSTPQRLVSKDLETKKLSRFQQWAVESSVLPPWMKKLSTGNVRFWELTREETEDYLEGRRATERRVREREEEHRRQREDVHRLRKPDRDIPLVFDGPEAEKISVRNL</sequence>
<evidence type="ECO:0000256" key="5">
    <source>
        <dbReference type="ARBA" id="ARBA00022989"/>
    </source>
</evidence>
<feature type="transmembrane region" description="Helical" evidence="8">
    <location>
        <begin position="246"/>
        <end position="263"/>
    </location>
</feature>
<reference evidence="9 10" key="1">
    <citation type="submission" date="2017-10" db="EMBL/GenBank/DDBJ databases">
        <title>A novel species of cold-tolerant Malassezia isolated from bats.</title>
        <authorList>
            <person name="Lorch J.M."/>
            <person name="Palmer J.M."/>
            <person name="Vanderwolf K.J."/>
            <person name="Schmidt K.Z."/>
            <person name="Verant M.L."/>
            <person name="Weller T.J."/>
            <person name="Blehert D.S."/>
        </authorList>
    </citation>
    <scope>NUCLEOTIDE SEQUENCE [LARGE SCALE GENOMIC DNA]</scope>
    <source>
        <strain evidence="9 10">NWHC:44797-103</strain>
    </source>
</reference>
<feature type="transmembrane region" description="Helical" evidence="8">
    <location>
        <begin position="410"/>
        <end position="429"/>
    </location>
</feature>
<evidence type="ECO:0000256" key="8">
    <source>
        <dbReference type="SAM" id="Phobius"/>
    </source>
</evidence>
<evidence type="ECO:0000256" key="4">
    <source>
        <dbReference type="ARBA" id="ARBA00022692"/>
    </source>
</evidence>
<feature type="transmembrane region" description="Helical" evidence="8">
    <location>
        <begin position="96"/>
        <end position="116"/>
    </location>
</feature>
<keyword evidence="10" id="KW-1185">Reference proteome</keyword>
<evidence type="ECO:0000256" key="2">
    <source>
        <dbReference type="ARBA" id="ARBA00005697"/>
    </source>
</evidence>
<evidence type="ECO:0000313" key="9">
    <source>
        <dbReference type="EMBL" id="PKI83819.1"/>
    </source>
</evidence>
<dbReference type="OrthoDB" id="431212at2759"/>
<protein>
    <recommendedName>
        <fullName evidence="11">Purine transporter</fullName>
    </recommendedName>
</protein>
<feature type="transmembrane region" description="Helical" evidence="8">
    <location>
        <begin position="189"/>
        <end position="208"/>
    </location>
</feature>
<evidence type="ECO:0008006" key="11">
    <source>
        <dbReference type="Google" id="ProtNLM"/>
    </source>
</evidence>
<dbReference type="STRING" id="2020962.A0A2N1JB99"/>
<comment type="subcellular location">
    <subcellularLocation>
        <location evidence="1">Endomembrane system</location>
        <topology evidence="1">Multi-pass membrane protein</topology>
    </subcellularLocation>
</comment>